<dbReference type="PANTHER" id="PTHR21089">
    <property type="entry name" value="SHIKIMATE DEHYDROGENASE"/>
    <property type="match status" value="1"/>
</dbReference>
<dbReference type="PATRIC" id="fig|1307839.3.peg.3049"/>
<keyword evidence="2 5" id="KW-0560">Oxidoreductase</keyword>
<dbReference type="GO" id="GO:0019632">
    <property type="term" value="P:shikimate metabolic process"/>
    <property type="evidence" value="ECO:0007669"/>
    <property type="project" value="TreeGrafter"/>
</dbReference>
<dbReference type="Gene3D" id="3.40.50.10860">
    <property type="entry name" value="Leucine Dehydrogenase, chain A, domain 1"/>
    <property type="match status" value="1"/>
</dbReference>
<keyword evidence="3" id="KW-0028">Amino-acid biosynthesis</keyword>
<reference evidence="5 6" key="1">
    <citation type="submission" date="2015-11" db="EMBL/GenBank/DDBJ databases">
        <title>Description and complete genome sequence of a novel strain predominating in hypersaline microbial mats and representing a new family of the Bacteriodetes phylum.</title>
        <authorList>
            <person name="Spring S."/>
            <person name="Bunk B."/>
            <person name="Sproer C."/>
            <person name="Klenk H.-P."/>
        </authorList>
    </citation>
    <scope>NUCLEOTIDE SEQUENCE [LARGE SCALE GENOMIC DNA]</scope>
    <source>
        <strain evidence="5 6">L21-Spi-D4</strain>
    </source>
</reference>
<dbReference type="OrthoDB" id="9792692at2"/>
<dbReference type="SUPFAM" id="SSF53223">
    <property type="entry name" value="Aminoacid dehydrogenase-like, N-terminal domain"/>
    <property type="match status" value="1"/>
</dbReference>
<name>A0A0S2I2U5_9BACT</name>
<dbReference type="KEGG" id="blq:L21SP5_02903"/>
<evidence type="ECO:0000313" key="6">
    <source>
        <dbReference type="Proteomes" id="UP000064893"/>
    </source>
</evidence>
<dbReference type="Pfam" id="PF08501">
    <property type="entry name" value="Shikimate_dh_N"/>
    <property type="match status" value="1"/>
</dbReference>
<dbReference type="RefSeq" id="WP_057953885.1">
    <property type="nucleotide sequence ID" value="NZ_CP013118.1"/>
</dbReference>
<dbReference type="STRING" id="1307839.L21SP5_02903"/>
<dbReference type="PANTHER" id="PTHR21089:SF1">
    <property type="entry name" value="BIFUNCTIONAL 3-DEHYDROQUINATE DEHYDRATASE_SHIKIMATE DEHYDROGENASE, CHLOROPLASTIC"/>
    <property type="match status" value="1"/>
</dbReference>
<evidence type="ECO:0000259" key="4">
    <source>
        <dbReference type="Pfam" id="PF08501"/>
    </source>
</evidence>
<evidence type="ECO:0000256" key="1">
    <source>
        <dbReference type="ARBA" id="ARBA00004871"/>
    </source>
</evidence>
<proteinExistence type="predicted"/>
<dbReference type="SUPFAM" id="SSF51735">
    <property type="entry name" value="NAD(P)-binding Rossmann-fold domains"/>
    <property type="match status" value="1"/>
</dbReference>
<dbReference type="GO" id="GO:0009073">
    <property type="term" value="P:aromatic amino acid family biosynthetic process"/>
    <property type="evidence" value="ECO:0007669"/>
    <property type="project" value="UniProtKB-KW"/>
</dbReference>
<dbReference type="GO" id="GO:0004764">
    <property type="term" value="F:shikimate 3-dehydrogenase (NADP+) activity"/>
    <property type="evidence" value="ECO:0007669"/>
    <property type="project" value="UniProtKB-EC"/>
</dbReference>
<dbReference type="AlphaFoldDB" id="A0A0S2I2U5"/>
<dbReference type="GO" id="GO:0050661">
    <property type="term" value="F:NADP binding"/>
    <property type="evidence" value="ECO:0007669"/>
    <property type="project" value="TreeGrafter"/>
</dbReference>
<dbReference type="Proteomes" id="UP000064893">
    <property type="component" value="Chromosome"/>
</dbReference>
<dbReference type="InterPro" id="IPR036291">
    <property type="entry name" value="NAD(P)-bd_dom_sf"/>
</dbReference>
<feature type="domain" description="Shikimate dehydrogenase substrate binding N-terminal" evidence="4">
    <location>
        <begin position="7"/>
        <end position="89"/>
    </location>
</feature>
<dbReference type="EMBL" id="CP013118">
    <property type="protein sequence ID" value="ALO16523.1"/>
    <property type="molecule type" value="Genomic_DNA"/>
</dbReference>
<dbReference type="EC" id="1.1.1.25" evidence="5"/>
<sequence length="246" mass="27647">MQKRLGLIGFPLSHSHSPAIFERLLSSPDLKEIKYELFPLKSLDELPQLLKKHQDIIGFNVTIPYKNQILNRLTKLSPVATGIGAVNTVKVKRKGTIYELEGYNTDIYGFQQTLEEHRIQNKNALIFGDGGAAQAVKHALMNKNITFEIVTRNKSGLHYKDLTPETIRKYNLLINTTPVGMHPDTENVLPIPEAGITQEHTLIDLIYNPAETSFMKLGKKHGAKAINGALMLEKQAEKALEIWLND</sequence>
<comment type="pathway">
    <text evidence="1">Metabolic intermediate biosynthesis; chorismate biosynthesis; chorismate from D-erythrose 4-phosphate and phosphoenolpyruvate: step 4/7.</text>
</comment>
<keyword evidence="3" id="KW-0057">Aromatic amino acid biosynthesis</keyword>
<keyword evidence="6" id="KW-1185">Reference proteome</keyword>
<evidence type="ECO:0000313" key="5">
    <source>
        <dbReference type="EMBL" id="ALO16523.1"/>
    </source>
</evidence>
<dbReference type="Gene3D" id="3.40.50.720">
    <property type="entry name" value="NAD(P)-binding Rossmann-like Domain"/>
    <property type="match status" value="1"/>
</dbReference>
<dbReference type="GO" id="GO:0005829">
    <property type="term" value="C:cytosol"/>
    <property type="evidence" value="ECO:0007669"/>
    <property type="project" value="TreeGrafter"/>
</dbReference>
<dbReference type="CDD" id="cd01065">
    <property type="entry name" value="NAD_bind_Shikimate_DH"/>
    <property type="match status" value="1"/>
</dbReference>
<dbReference type="InterPro" id="IPR013708">
    <property type="entry name" value="Shikimate_DH-bd_N"/>
</dbReference>
<dbReference type="InterPro" id="IPR022893">
    <property type="entry name" value="Shikimate_DH_fam"/>
</dbReference>
<accession>A0A0S2I2U5</accession>
<dbReference type="GO" id="GO:0009423">
    <property type="term" value="P:chorismate biosynthetic process"/>
    <property type="evidence" value="ECO:0007669"/>
    <property type="project" value="TreeGrafter"/>
</dbReference>
<gene>
    <name evidence="5" type="primary">aroE</name>
    <name evidence="5" type="ORF">L21SP5_02903</name>
</gene>
<evidence type="ECO:0000256" key="3">
    <source>
        <dbReference type="ARBA" id="ARBA00023141"/>
    </source>
</evidence>
<protein>
    <submittedName>
        <fullName evidence="5">Shikimate dehydrogenase</fullName>
        <ecNumber evidence="5">1.1.1.25</ecNumber>
    </submittedName>
</protein>
<dbReference type="InterPro" id="IPR046346">
    <property type="entry name" value="Aminoacid_DH-like_N_sf"/>
</dbReference>
<organism evidence="5 6">
    <name type="scientific">Salinivirga cyanobacteriivorans</name>
    <dbReference type="NCBI Taxonomy" id="1307839"/>
    <lineage>
        <taxon>Bacteria</taxon>
        <taxon>Pseudomonadati</taxon>
        <taxon>Bacteroidota</taxon>
        <taxon>Bacteroidia</taxon>
        <taxon>Bacteroidales</taxon>
        <taxon>Salinivirgaceae</taxon>
        <taxon>Salinivirga</taxon>
    </lineage>
</organism>
<evidence type="ECO:0000256" key="2">
    <source>
        <dbReference type="ARBA" id="ARBA00023002"/>
    </source>
</evidence>